<proteinExistence type="predicted"/>
<dbReference type="Pfam" id="PF15169">
    <property type="entry name" value="Cybc1_Eros"/>
    <property type="match status" value="1"/>
</dbReference>
<gene>
    <name evidence="2" type="ORF">PhCBS80983_g03897</name>
</gene>
<reference evidence="2 3" key="1">
    <citation type="journal article" date="2019" name="Sci. Rep.">
        <title>Comparative genomics of chytrid fungi reveal insights into the obligate biotrophic and pathogenic lifestyle of Synchytrium endobioticum.</title>
        <authorList>
            <person name="van de Vossenberg B.T.L.H."/>
            <person name="Warris S."/>
            <person name="Nguyen H.D.T."/>
            <person name="van Gent-Pelzer M.P.E."/>
            <person name="Joly D.L."/>
            <person name="van de Geest H.C."/>
            <person name="Bonants P.J.M."/>
            <person name="Smith D.S."/>
            <person name="Levesque C.A."/>
            <person name="van der Lee T.A.J."/>
        </authorList>
    </citation>
    <scope>NUCLEOTIDE SEQUENCE [LARGE SCALE GENOMIC DNA]</scope>
    <source>
        <strain evidence="2 3">CBS 809.83</strain>
    </source>
</reference>
<dbReference type="EMBL" id="QEAQ01000054">
    <property type="protein sequence ID" value="TPX57328.1"/>
    <property type="molecule type" value="Genomic_DNA"/>
</dbReference>
<evidence type="ECO:0000313" key="3">
    <source>
        <dbReference type="Proteomes" id="UP000318582"/>
    </source>
</evidence>
<organism evidence="2 3">
    <name type="scientific">Powellomyces hirtus</name>
    <dbReference type="NCBI Taxonomy" id="109895"/>
    <lineage>
        <taxon>Eukaryota</taxon>
        <taxon>Fungi</taxon>
        <taxon>Fungi incertae sedis</taxon>
        <taxon>Chytridiomycota</taxon>
        <taxon>Chytridiomycota incertae sedis</taxon>
        <taxon>Chytridiomycetes</taxon>
        <taxon>Spizellomycetales</taxon>
        <taxon>Powellomycetaceae</taxon>
        <taxon>Powellomyces</taxon>
    </lineage>
</organism>
<keyword evidence="3" id="KW-1185">Reference proteome</keyword>
<accession>A0A507E2H6</accession>
<keyword evidence="1" id="KW-0472">Membrane</keyword>
<dbReference type="AlphaFoldDB" id="A0A507E2H6"/>
<dbReference type="InterPro" id="IPR027846">
    <property type="entry name" value="Cybc1"/>
</dbReference>
<sequence length="196" mass="22894">MVMKWKLISPRVVATPTRLELTPVEAGTGDWVMVASILVFGLAMTMYTTTDWNYRLFGGALYVYLAYTMIADQYTTVIDKTAQEVRITKSTLGYVKWVRVAPTDELVAVETVEEKRKRGGSAWRLELEFMSDHGYYRLPLTETYVLGETNKARLVVLEEQIRTFMKLKQLPDWMKEENLDNEEKRHQRREENAKKR</sequence>
<name>A0A507E2H6_9FUNG</name>
<comment type="caution">
    <text evidence="2">The sequence shown here is derived from an EMBL/GenBank/DDBJ whole genome shotgun (WGS) entry which is preliminary data.</text>
</comment>
<evidence type="ECO:0000256" key="1">
    <source>
        <dbReference type="SAM" id="Phobius"/>
    </source>
</evidence>
<evidence type="ECO:0000313" key="2">
    <source>
        <dbReference type="EMBL" id="TPX57328.1"/>
    </source>
</evidence>
<protein>
    <submittedName>
        <fullName evidence="2">Uncharacterized protein</fullName>
    </submittedName>
</protein>
<dbReference type="Proteomes" id="UP000318582">
    <property type="component" value="Unassembled WGS sequence"/>
</dbReference>
<feature type="transmembrane region" description="Helical" evidence="1">
    <location>
        <begin position="31"/>
        <end position="49"/>
    </location>
</feature>
<keyword evidence="1" id="KW-1133">Transmembrane helix</keyword>
<keyword evidence="1" id="KW-0812">Transmembrane</keyword>